<feature type="region of interest" description="Disordered" evidence="1">
    <location>
        <begin position="15"/>
        <end position="49"/>
    </location>
</feature>
<dbReference type="EMBL" id="CAJVPS010050709">
    <property type="protein sequence ID" value="CAG8768280.1"/>
    <property type="molecule type" value="Genomic_DNA"/>
</dbReference>
<name>A0A9N9NSY4_9GLOM</name>
<evidence type="ECO:0000313" key="3">
    <source>
        <dbReference type="Proteomes" id="UP000789508"/>
    </source>
</evidence>
<feature type="compositionally biased region" description="Acidic residues" evidence="1">
    <location>
        <begin position="15"/>
        <end position="29"/>
    </location>
</feature>
<dbReference type="OrthoDB" id="10474877at2759"/>
<organism evidence="2 3">
    <name type="scientific">Ambispora leptoticha</name>
    <dbReference type="NCBI Taxonomy" id="144679"/>
    <lineage>
        <taxon>Eukaryota</taxon>
        <taxon>Fungi</taxon>
        <taxon>Fungi incertae sedis</taxon>
        <taxon>Mucoromycota</taxon>
        <taxon>Glomeromycotina</taxon>
        <taxon>Glomeromycetes</taxon>
        <taxon>Archaeosporales</taxon>
        <taxon>Ambisporaceae</taxon>
        <taxon>Ambispora</taxon>
    </lineage>
</organism>
<reference evidence="2" key="1">
    <citation type="submission" date="2021-06" db="EMBL/GenBank/DDBJ databases">
        <authorList>
            <person name="Kallberg Y."/>
            <person name="Tangrot J."/>
            <person name="Rosling A."/>
        </authorList>
    </citation>
    <scope>NUCLEOTIDE SEQUENCE</scope>
    <source>
        <strain evidence="2">FL130A</strain>
    </source>
</reference>
<comment type="caution">
    <text evidence="2">The sequence shown here is derived from an EMBL/GenBank/DDBJ whole genome shotgun (WGS) entry which is preliminary data.</text>
</comment>
<dbReference type="AlphaFoldDB" id="A0A9N9NSY4"/>
<protein>
    <submittedName>
        <fullName evidence="2">7282_t:CDS:1</fullName>
    </submittedName>
</protein>
<keyword evidence="3" id="KW-1185">Reference proteome</keyword>
<dbReference type="Proteomes" id="UP000789508">
    <property type="component" value="Unassembled WGS sequence"/>
</dbReference>
<feature type="non-terminal residue" evidence="2">
    <location>
        <position position="1"/>
    </location>
</feature>
<sequence length="111" mass="13217">LSEWYNFIKQSNEYDDESYELDESDEFDEPNYNSNELNESDNFDELNEPDSHAELDEYDEKLIISEFMAADMKIQELSIALQMLNTQVYLSILLKLLNNIKKEATDLKYIW</sequence>
<evidence type="ECO:0000256" key="1">
    <source>
        <dbReference type="SAM" id="MobiDB-lite"/>
    </source>
</evidence>
<gene>
    <name evidence="2" type="ORF">ALEPTO_LOCUS13999</name>
</gene>
<feature type="non-terminal residue" evidence="2">
    <location>
        <position position="111"/>
    </location>
</feature>
<proteinExistence type="predicted"/>
<evidence type="ECO:0000313" key="2">
    <source>
        <dbReference type="EMBL" id="CAG8768280.1"/>
    </source>
</evidence>
<accession>A0A9N9NSY4</accession>
<feature type="compositionally biased region" description="Acidic residues" evidence="1">
    <location>
        <begin position="38"/>
        <end position="48"/>
    </location>
</feature>